<evidence type="ECO:0000256" key="2">
    <source>
        <dbReference type="SAM" id="Phobius"/>
    </source>
</evidence>
<feature type="signal peptide" evidence="3">
    <location>
        <begin position="1"/>
        <end position="18"/>
    </location>
</feature>
<evidence type="ECO:0000256" key="1">
    <source>
        <dbReference type="SAM" id="MobiDB-lite"/>
    </source>
</evidence>
<protein>
    <recommendedName>
        <fullName evidence="6">Ig-like domain-containing protein</fullName>
    </recommendedName>
</protein>
<proteinExistence type="predicted"/>
<keyword evidence="5" id="KW-1185">Reference proteome</keyword>
<reference evidence="4" key="1">
    <citation type="submission" date="2021-10" db="EMBL/GenBank/DDBJ databases">
        <title>Tropical sea cucumber genome reveals ecological adaptation and Cuvierian tubules defense mechanism.</title>
        <authorList>
            <person name="Chen T."/>
        </authorList>
    </citation>
    <scope>NUCLEOTIDE SEQUENCE</scope>
    <source>
        <strain evidence="4">Nanhai2018</strain>
        <tissue evidence="4">Muscle</tissue>
    </source>
</reference>
<keyword evidence="2" id="KW-0472">Membrane</keyword>
<feature type="compositionally biased region" description="Polar residues" evidence="1">
    <location>
        <begin position="311"/>
        <end position="320"/>
    </location>
</feature>
<evidence type="ECO:0008006" key="6">
    <source>
        <dbReference type="Google" id="ProtNLM"/>
    </source>
</evidence>
<feature type="compositionally biased region" description="Polar residues" evidence="1">
    <location>
        <begin position="273"/>
        <end position="287"/>
    </location>
</feature>
<keyword evidence="3" id="KW-0732">Signal</keyword>
<dbReference type="EMBL" id="JAIZAY010000013">
    <property type="protein sequence ID" value="KAJ8031351.1"/>
    <property type="molecule type" value="Genomic_DNA"/>
</dbReference>
<keyword evidence="2" id="KW-1133">Transmembrane helix</keyword>
<feature type="compositionally biased region" description="Basic and acidic residues" evidence="1">
    <location>
        <begin position="321"/>
        <end position="340"/>
    </location>
</feature>
<feature type="transmembrane region" description="Helical" evidence="2">
    <location>
        <begin position="388"/>
        <end position="410"/>
    </location>
</feature>
<evidence type="ECO:0000313" key="4">
    <source>
        <dbReference type="EMBL" id="KAJ8031351.1"/>
    </source>
</evidence>
<evidence type="ECO:0000313" key="5">
    <source>
        <dbReference type="Proteomes" id="UP001152320"/>
    </source>
</evidence>
<evidence type="ECO:0000256" key="3">
    <source>
        <dbReference type="SAM" id="SignalP"/>
    </source>
</evidence>
<feature type="chain" id="PRO_5040440133" description="Ig-like domain-containing protein" evidence="3">
    <location>
        <begin position="19"/>
        <end position="473"/>
    </location>
</feature>
<feature type="compositionally biased region" description="Basic and acidic residues" evidence="1">
    <location>
        <begin position="346"/>
        <end position="355"/>
    </location>
</feature>
<name>A0A9Q1H3W5_HOLLE</name>
<accession>A0A9Q1H3W5</accession>
<feature type="compositionally biased region" description="Basic and acidic residues" evidence="1">
    <location>
        <begin position="294"/>
        <end position="310"/>
    </location>
</feature>
<organism evidence="4 5">
    <name type="scientific">Holothuria leucospilota</name>
    <name type="common">Black long sea cucumber</name>
    <name type="synonym">Mertensiothuria leucospilota</name>
    <dbReference type="NCBI Taxonomy" id="206669"/>
    <lineage>
        <taxon>Eukaryota</taxon>
        <taxon>Metazoa</taxon>
        <taxon>Echinodermata</taxon>
        <taxon>Eleutherozoa</taxon>
        <taxon>Echinozoa</taxon>
        <taxon>Holothuroidea</taxon>
        <taxon>Aspidochirotacea</taxon>
        <taxon>Aspidochirotida</taxon>
        <taxon>Holothuriidae</taxon>
        <taxon>Holothuria</taxon>
    </lineage>
</organism>
<dbReference type="AlphaFoldDB" id="A0A9Q1H3W5"/>
<feature type="compositionally biased region" description="Basic and acidic residues" evidence="1">
    <location>
        <begin position="362"/>
        <end position="377"/>
    </location>
</feature>
<gene>
    <name evidence="4" type="ORF">HOLleu_28057</name>
</gene>
<feature type="region of interest" description="Disordered" evidence="1">
    <location>
        <begin position="273"/>
        <end position="378"/>
    </location>
</feature>
<comment type="caution">
    <text evidence="4">The sequence shown here is derived from an EMBL/GenBank/DDBJ whole genome shotgun (WGS) entry which is preliminary data.</text>
</comment>
<keyword evidence="2" id="KW-0812">Transmembrane</keyword>
<sequence length="473" mass="52823">MAFSFLTFLLISYQFVIACEGQLTLDVRVEGKCSRQTGVRKFAIFKGCNDSATVVCSSFGFGNSSLSISFGNDSLNKSFYKDEITKEIIKWPLVNKGVQGTFKCLSDTVFENKNGKTLKFHIESEIEVVSQTLAEASQGNKSFDETECMRRCRQVYQMVHYCDQWYSGEVSQVTLSQSTFSPRLLELNCSSSPGTSMEWIVLGGDGDDILGYNYTSDFGTMNVTIIQSVGHTSLQISEAEVEVSSIQTVLCLTYGRYPRVAVAHREELSDTTTHATHIGRNMTSTTGPLMDNSDSMKESGTKIVSKDVEQKGQNYSPSSSKDFEHGKKTDQKNDHNDKGKVCQRCEPSKSLEPHKNIITKHTTTDESKTTEDTKGQPKCETPLTDMKVIMLLTTTVFFAIVSINLCIVVFKLRLKVKQKIRVRSRDYELPPVPDLHNNPAYLPYEEGANEEYEDENGTKYDYIGGVAATNVHS</sequence>
<dbReference type="Proteomes" id="UP001152320">
    <property type="component" value="Chromosome 13"/>
</dbReference>